<dbReference type="PANTHER" id="PTHR33220:SF5">
    <property type="entry name" value="RRNA INTRON-ENCODED HOMING ENDONUCLEASE"/>
    <property type="match status" value="1"/>
</dbReference>
<protein>
    <submittedName>
        <fullName evidence="2">Uncharacterized protein</fullName>
    </submittedName>
</protein>
<dbReference type="AlphaFoldDB" id="A0ABD0V4D9"/>
<evidence type="ECO:0000313" key="2">
    <source>
        <dbReference type="EMBL" id="KAL0919937.1"/>
    </source>
</evidence>
<evidence type="ECO:0000313" key="3">
    <source>
        <dbReference type="Proteomes" id="UP001552299"/>
    </source>
</evidence>
<dbReference type="PANTHER" id="PTHR33220">
    <property type="entry name" value="BNAA09G04420D PROTEIN"/>
    <property type="match status" value="1"/>
</dbReference>
<keyword evidence="3" id="KW-1185">Reference proteome</keyword>
<dbReference type="EMBL" id="JANQDX010000008">
    <property type="protein sequence ID" value="KAL0919937.1"/>
    <property type="molecule type" value="Genomic_DNA"/>
</dbReference>
<feature type="region of interest" description="Disordered" evidence="1">
    <location>
        <begin position="192"/>
        <end position="214"/>
    </location>
</feature>
<gene>
    <name evidence="2" type="ORF">M5K25_009028</name>
</gene>
<comment type="caution">
    <text evidence="2">The sequence shown here is derived from an EMBL/GenBank/DDBJ whole genome shotgun (WGS) entry which is preliminary data.</text>
</comment>
<proteinExistence type="predicted"/>
<reference evidence="2 3" key="1">
    <citation type="journal article" date="2024" name="Plant Biotechnol. J.">
        <title>Dendrobium thyrsiflorum genome and its molecular insights into genes involved in important horticultural traits.</title>
        <authorList>
            <person name="Chen B."/>
            <person name="Wang J.Y."/>
            <person name="Zheng P.J."/>
            <person name="Li K.L."/>
            <person name="Liang Y.M."/>
            <person name="Chen X.F."/>
            <person name="Zhang C."/>
            <person name="Zhao X."/>
            <person name="He X."/>
            <person name="Zhang G.Q."/>
            <person name="Liu Z.J."/>
            <person name="Xu Q."/>
        </authorList>
    </citation>
    <scope>NUCLEOTIDE SEQUENCE [LARGE SCALE GENOMIC DNA]</scope>
    <source>
        <strain evidence="2">GZMU011</strain>
    </source>
</reference>
<name>A0ABD0V4D9_DENTH</name>
<sequence length="233" mass="25294">MDILAHASMKSAAKCDTWCELQNPANHRVFERKLRPRPTGQGHVCLGVKHYVASCQLHPVDVWAGEGSDVQSGSSCPSVWRAEERVIISLAANDKGWIKARPMLLCRVCPREDYTYSGDPKSCVDQRMVLGMRPQDGRGHPPSLSISISGGEETYEDSPSNGERTGIGLALESSCHAAARIVVWRSVLSDGPGPSPLERGAGEGESPVRPEPCRNTRHCRRVGLFGNAALIGR</sequence>
<organism evidence="2 3">
    <name type="scientific">Dendrobium thyrsiflorum</name>
    <name type="common">Pinecone-like raceme dendrobium</name>
    <name type="synonym">Orchid</name>
    <dbReference type="NCBI Taxonomy" id="117978"/>
    <lineage>
        <taxon>Eukaryota</taxon>
        <taxon>Viridiplantae</taxon>
        <taxon>Streptophyta</taxon>
        <taxon>Embryophyta</taxon>
        <taxon>Tracheophyta</taxon>
        <taxon>Spermatophyta</taxon>
        <taxon>Magnoliopsida</taxon>
        <taxon>Liliopsida</taxon>
        <taxon>Asparagales</taxon>
        <taxon>Orchidaceae</taxon>
        <taxon>Epidendroideae</taxon>
        <taxon>Malaxideae</taxon>
        <taxon>Dendrobiinae</taxon>
        <taxon>Dendrobium</taxon>
    </lineage>
</organism>
<dbReference type="Proteomes" id="UP001552299">
    <property type="component" value="Unassembled WGS sequence"/>
</dbReference>
<feature type="region of interest" description="Disordered" evidence="1">
    <location>
        <begin position="132"/>
        <end position="163"/>
    </location>
</feature>
<evidence type="ECO:0000256" key="1">
    <source>
        <dbReference type="SAM" id="MobiDB-lite"/>
    </source>
</evidence>
<accession>A0ABD0V4D9</accession>
<feature type="compositionally biased region" description="Basic and acidic residues" evidence="1">
    <location>
        <begin position="200"/>
        <end position="214"/>
    </location>
</feature>